<feature type="domain" description="Heterokaryon incompatibility" evidence="1">
    <location>
        <begin position="45"/>
        <end position="127"/>
    </location>
</feature>
<evidence type="ECO:0000259" key="1">
    <source>
        <dbReference type="Pfam" id="PF06985"/>
    </source>
</evidence>
<dbReference type="InterPro" id="IPR010730">
    <property type="entry name" value="HET"/>
</dbReference>
<sequence>MSSVLHTTLDTQRREIRLLALLPGECTDPVSCQLHIDSLDREPLYEALSYVWGDSNEHRTILLDETEFPVTDNLYAALRRLRNRREKRVIWVDQLCINQSDLVERGHQVGLMESVYSKTFRALFWLAD</sequence>
<dbReference type="PANTHER" id="PTHR24148:SF73">
    <property type="entry name" value="HET DOMAIN PROTEIN (AFU_ORTHOLOGUE AFUA_8G01020)"/>
    <property type="match status" value="1"/>
</dbReference>
<protein>
    <submittedName>
        <fullName evidence="2">Heterokaryon incompatibility protein-domain-containing protein</fullName>
    </submittedName>
</protein>
<reference evidence="2 3" key="1">
    <citation type="submission" date="2016-07" db="EMBL/GenBank/DDBJ databases">
        <title>Pervasive Adenine N6-methylation of Active Genes in Fungi.</title>
        <authorList>
            <consortium name="DOE Joint Genome Institute"/>
            <person name="Mondo S.J."/>
            <person name="Dannebaum R.O."/>
            <person name="Kuo R.C."/>
            <person name="Labutti K."/>
            <person name="Haridas S."/>
            <person name="Kuo A."/>
            <person name="Salamov A."/>
            <person name="Ahrendt S.R."/>
            <person name="Lipzen A."/>
            <person name="Sullivan W."/>
            <person name="Andreopoulos W.B."/>
            <person name="Clum A."/>
            <person name="Lindquist E."/>
            <person name="Daum C."/>
            <person name="Ramamoorthy G.K."/>
            <person name="Gryganskyi A."/>
            <person name="Culley D."/>
            <person name="Magnuson J.K."/>
            <person name="James T.Y."/>
            <person name="O'Malley M.A."/>
            <person name="Stajich J.E."/>
            <person name="Spatafora J.W."/>
            <person name="Visel A."/>
            <person name="Grigoriev I.V."/>
        </authorList>
    </citation>
    <scope>NUCLEOTIDE SEQUENCE [LARGE SCALE GENOMIC DNA]</scope>
    <source>
        <strain evidence="2 3">CBS 115471</strain>
    </source>
</reference>
<dbReference type="Proteomes" id="UP000193144">
    <property type="component" value="Unassembled WGS sequence"/>
</dbReference>
<keyword evidence="3" id="KW-1185">Reference proteome</keyword>
<organism evidence="2 3">
    <name type="scientific">Clohesyomyces aquaticus</name>
    <dbReference type="NCBI Taxonomy" id="1231657"/>
    <lineage>
        <taxon>Eukaryota</taxon>
        <taxon>Fungi</taxon>
        <taxon>Dikarya</taxon>
        <taxon>Ascomycota</taxon>
        <taxon>Pezizomycotina</taxon>
        <taxon>Dothideomycetes</taxon>
        <taxon>Pleosporomycetidae</taxon>
        <taxon>Pleosporales</taxon>
        <taxon>Lindgomycetaceae</taxon>
        <taxon>Clohesyomyces</taxon>
    </lineage>
</organism>
<dbReference type="STRING" id="1231657.A0A1Y1Y4I5"/>
<dbReference type="InterPro" id="IPR052895">
    <property type="entry name" value="HetReg/Transcr_Mod"/>
</dbReference>
<accession>A0A1Y1Y4I5</accession>
<dbReference type="PANTHER" id="PTHR24148">
    <property type="entry name" value="ANKYRIN REPEAT DOMAIN-CONTAINING PROTEIN 39 HOMOLOG-RELATED"/>
    <property type="match status" value="1"/>
</dbReference>
<proteinExistence type="predicted"/>
<evidence type="ECO:0000313" key="3">
    <source>
        <dbReference type="Proteomes" id="UP000193144"/>
    </source>
</evidence>
<name>A0A1Y1Y4I5_9PLEO</name>
<comment type="caution">
    <text evidence="2">The sequence shown here is derived from an EMBL/GenBank/DDBJ whole genome shotgun (WGS) entry which is preliminary data.</text>
</comment>
<feature type="non-terminal residue" evidence="2">
    <location>
        <position position="128"/>
    </location>
</feature>
<dbReference type="AlphaFoldDB" id="A0A1Y1Y4I5"/>
<dbReference type="OrthoDB" id="3553147at2759"/>
<dbReference type="Pfam" id="PF06985">
    <property type="entry name" value="HET"/>
    <property type="match status" value="1"/>
</dbReference>
<dbReference type="EMBL" id="MCFA01000362">
    <property type="protein sequence ID" value="ORX92930.1"/>
    <property type="molecule type" value="Genomic_DNA"/>
</dbReference>
<evidence type="ECO:0000313" key="2">
    <source>
        <dbReference type="EMBL" id="ORX92930.1"/>
    </source>
</evidence>
<gene>
    <name evidence="2" type="ORF">BCR34DRAFT_500284</name>
</gene>